<organism evidence="2 3">
    <name type="scientific">Lobosporangium transversale</name>
    <dbReference type="NCBI Taxonomy" id="64571"/>
    <lineage>
        <taxon>Eukaryota</taxon>
        <taxon>Fungi</taxon>
        <taxon>Fungi incertae sedis</taxon>
        <taxon>Mucoromycota</taxon>
        <taxon>Mortierellomycotina</taxon>
        <taxon>Mortierellomycetes</taxon>
        <taxon>Mortierellales</taxon>
        <taxon>Mortierellaceae</taxon>
        <taxon>Lobosporangium</taxon>
    </lineage>
</organism>
<gene>
    <name evidence="2" type="ORF">BCR41DRAFT_345779</name>
</gene>
<dbReference type="OrthoDB" id="2375366at2759"/>
<proteinExistence type="predicted"/>
<protein>
    <submittedName>
        <fullName evidence="2">Uncharacterized protein</fullName>
    </submittedName>
</protein>
<feature type="region of interest" description="Disordered" evidence="1">
    <location>
        <begin position="1"/>
        <end position="21"/>
    </location>
</feature>
<accession>A0A1Y2H103</accession>
<reference evidence="2 3" key="1">
    <citation type="submission" date="2016-07" db="EMBL/GenBank/DDBJ databases">
        <title>Pervasive Adenine N6-methylation of Active Genes in Fungi.</title>
        <authorList>
            <consortium name="DOE Joint Genome Institute"/>
            <person name="Mondo S.J."/>
            <person name="Dannebaum R.O."/>
            <person name="Kuo R.C."/>
            <person name="Labutti K."/>
            <person name="Haridas S."/>
            <person name="Kuo A."/>
            <person name="Salamov A."/>
            <person name="Ahrendt S.R."/>
            <person name="Lipzen A."/>
            <person name="Sullivan W."/>
            <person name="Andreopoulos W.B."/>
            <person name="Clum A."/>
            <person name="Lindquist E."/>
            <person name="Daum C."/>
            <person name="Ramamoorthy G.K."/>
            <person name="Gryganskyi A."/>
            <person name="Culley D."/>
            <person name="Magnuson J.K."/>
            <person name="James T.Y."/>
            <person name="O'Malley M.A."/>
            <person name="Stajich J.E."/>
            <person name="Spatafora J.W."/>
            <person name="Visel A."/>
            <person name="Grigoriev I.V."/>
        </authorList>
    </citation>
    <scope>NUCLEOTIDE SEQUENCE [LARGE SCALE GENOMIC DNA]</scope>
    <source>
        <strain evidence="2 3">NRRL 3116</strain>
    </source>
</reference>
<sequence>MEKESGEEAPAASPTKRRRISIQMHETPEPWRSLTVALISLVNGVKNAEIPPVPLDMLADHTNLFRHASNCLQQYQENVKETVHIMNAMVSMSCALNLCASGMEEYFKDAYLDSARKACIRKGFNKDHNVNEVLSPMREILKKGVEHLSHWIQVRRGENSQLSLAGTPGPSDQIHDQILSVIQHICHFIMEPPFGSSPPSEEDCSHQWFTICNVKAQKYFDSHLCLSPSPKLI</sequence>
<dbReference type="EMBL" id="MCFF01000003">
    <property type="protein sequence ID" value="ORZ27724.1"/>
    <property type="molecule type" value="Genomic_DNA"/>
</dbReference>
<dbReference type="InParanoid" id="A0A1Y2H103"/>
<dbReference type="RefSeq" id="XP_021885427.1">
    <property type="nucleotide sequence ID" value="XM_022022787.1"/>
</dbReference>
<dbReference type="AlphaFoldDB" id="A0A1Y2H103"/>
<evidence type="ECO:0000313" key="2">
    <source>
        <dbReference type="EMBL" id="ORZ27724.1"/>
    </source>
</evidence>
<dbReference type="Proteomes" id="UP000193648">
    <property type="component" value="Unassembled WGS sequence"/>
</dbReference>
<keyword evidence="3" id="KW-1185">Reference proteome</keyword>
<dbReference type="GeneID" id="33564631"/>
<name>A0A1Y2H103_9FUNG</name>
<evidence type="ECO:0000256" key="1">
    <source>
        <dbReference type="SAM" id="MobiDB-lite"/>
    </source>
</evidence>
<evidence type="ECO:0000313" key="3">
    <source>
        <dbReference type="Proteomes" id="UP000193648"/>
    </source>
</evidence>
<comment type="caution">
    <text evidence="2">The sequence shown here is derived from an EMBL/GenBank/DDBJ whole genome shotgun (WGS) entry which is preliminary data.</text>
</comment>